<dbReference type="FunFam" id="2.60.40.150:FF:000155">
    <property type="entry name" value="extended synaptotagmin-2 isoform X1"/>
    <property type="match status" value="1"/>
</dbReference>
<dbReference type="eggNOG" id="KOG1012">
    <property type="taxonomic scope" value="Eukaryota"/>
</dbReference>
<dbReference type="PROSITE" id="PS50004">
    <property type="entry name" value="C2"/>
    <property type="match status" value="3"/>
</dbReference>
<dbReference type="KEGG" id="phu:Phum_PHUM524840"/>
<feature type="region of interest" description="Disordered" evidence="11">
    <location>
        <begin position="551"/>
        <end position="611"/>
    </location>
</feature>
<dbReference type="GO" id="GO:0035091">
    <property type="term" value="F:phosphatidylinositol binding"/>
    <property type="evidence" value="ECO:0007669"/>
    <property type="project" value="TreeGrafter"/>
</dbReference>
<evidence type="ECO:0000256" key="10">
    <source>
        <dbReference type="ARBA" id="ARBA00023136"/>
    </source>
</evidence>
<feature type="domain" description="SMP-LTD" evidence="14">
    <location>
        <begin position="81"/>
        <end position="261"/>
    </location>
</feature>
<dbReference type="InterPro" id="IPR037749">
    <property type="entry name" value="Ext_Synaptotagmin_C2B"/>
</dbReference>
<keyword evidence="17" id="KW-1185">Reference proteome</keyword>
<feature type="region of interest" description="Disordered" evidence="11">
    <location>
        <begin position="627"/>
        <end position="651"/>
    </location>
</feature>
<dbReference type="FunCoup" id="E0VZ51">
    <property type="interactions" value="673"/>
</dbReference>
<evidence type="ECO:0008006" key="18">
    <source>
        <dbReference type="Google" id="ProtNLM"/>
    </source>
</evidence>
<dbReference type="InterPro" id="IPR051634">
    <property type="entry name" value="Extended_Synaptotagmin"/>
</dbReference>
<dbReference type="PANTHER" id="PTHR45761">
    <property type="entry name" value="EXTENDED SYNAPTOTAGMIN-LIKE PROTEIN 2, ISOFORM C"/>
    <property type="match status" value="1"/>
</dbReference>
<keyword evidence="5" id="KW-0677">Repeat</keyword>
<evidence type="ECO:0000256" key="2">
    <source>
        <dbReference type="ARBA" id="ARBA00022448"/>
    </source>
</evidence>
<evidence type="ECO:0000313" key="16">
    <source>
        <dbReference type="EnsemblMetazoa" id="PHUM524840-PA"/>
    </source>
</evidence>
<dbReference type="InterPro" id="IPR037752">
    <property type="entry name" value="C2C_KIAA1228"/>
</dbReference>
<evidence type="ECO:0000256" key="1">
    <source>
        <dbReference type="ARBA" id="ARBA00004370"/>
    </source>
</evidence>
<keyword evidence="6" id="KW-0106">Calcium</keyword>
<dbReference type="InParanoid" id="E0VZ51"/>
<dbReference type="CDD" id="cd04030">
    <property type="entry name" value="C2C_KIAA1228"/>
    <property type="match status" value="1"/>
</dbReference>
<reference evidence="15" key="2">
    <citation type="submission" date="2007-04" db="EMBL/GenBank/DDBJ databases">
        <title>The genome of the human body louse.</title>
        <authorList>
            <consortium name="The Human Body Louse Genome Consortium"/>
            <person name="Kirkness E."/>
            <person name="Walenz B."/>
            <person name="Hass B."/>
            <person name="Bruggner R."/>
            <person name="Strausberg R."/>
        </authorList>
    </citation>
    <scope>NUCLEOTIDE SEQUENCE</scope>
    <source>
        <strain evidence="15">USDA</strain>
    </source>
</reference>
<dbReference type="Pfam" id="PF17047">
    <property type="entry name" value="SMP_LBD"/>
    <property type="match status" value="1"/>
</dbReference>
<dbReference type="InterPro" id="IPR039010">
    <property type="entry name" value="Synaptotagmin_SMP"/>
</dbReference>
<feature type="transmembrane region" description="Helical" evidence="12">
    <location>
        <begin position="15"/>
        <end position="39"/>
    </location>
</feature>
<dbReference type="GO" id="GO:0008429">
    <property type="term" value="F:phosphatidylethanolamine binding"/>
    <property type="evidence" value="ECO:0007669"/>
    <property type="project" value="TreeGrafter"/>
</dbReference>
<dbReference type="GO" id="GO:0006869">
    <property type="term" value="P:lipid transport"/>
    <property type="evidence" value="ECO:0007669"/>
    <property type="project" value="UniProtKB-KW"/>
</dbReference>
<dbReference type="Gene3D" id="2.60.40.150">
    <property type="entry name" value="C2 domain"/>
    <property type="match status" value="3"/>
</dbReference>
<dbReference type="EMBL" id="DS235849">
    <property type="protein sequence ID" value="EEB18657.1"/>
    <property type="molecule type" value="Genomic_DNA"/>
</dbReference>
<dbReference type="Proteomes" id="UP000009046">
    <property type="component" value="Unassembled WGS sequence"/>
</dbReference>
<sequence>MNVLGSFAKKVGTVAIVYLLGYFQFSVAWLIGPVIFSVIRDEWKKEKELKRTIAKAAAMCNEKEVILARVDDLPSWVFFPDVERAEWINKILRQVWPNVNHYAKNLIKDTIEPAVAESLASYKLNGFQFQKMLLGSIPPRIGGVKVYDKNVSRNEILMDLDVFYAGDCDISFSLAGVTGSGIKDFQIHGMVRVVMKPLITTMPMVGGLQIFFLNNPNIDFNLVGVADVLDMPGLSDLLRRIIVEQVANMMVLPNKLPIRLSDEVPSNTLKLPEPEGVLRVHVVEAKDLMKKDIGMLGKGKSDPYAIITVGAQTFKTKIIDNTVNPKWDYWCEFKVEDINGQKIDVILRDHDNTGKDENLGRATLEINRVAKRGHLDTWITLEQAKHGIVHLRMTWFKLSSNIEDLKEALAETQTLRVTSMSSALLTIFVDSVKNLPNARIQSKPDPYVTITLCKSTKSTKAQWRTDNPVFEQDFNMIHNPEVDTMHLKVTDNKTGKEIGELVYNLSQLLEKPKLKVDHQPFHLKKSGGETKIFLSMHLKILKFQLPLKKEPSFDESTGVEGEEMESSSPNESSSVDSYLKKQDSIKKRQGSIKSNKSDEMIMPSDPLPVGSNSSDLLESEGDFIVTGSSSKNFPSRTDSVRSNRSGISNVSEKGEHGLGKILLTMSYSMSRQRFDVTVHRISGLPMNDPTNIPDPYVKLYLLPERNKDSKRKTEAIKDNCNPVYEQQFEYIISPGELSNRQLEVSVATRKKLFSSSSNCMGQVLINLNELNLSETTTEWFDLMPEFHKDKDD</sequence>
<evidence type="ECO:0000256" key="6">
    <source>
        <dbReference type="ARBA" id="ARBA00022837"/>
    </source>
</evidence>
<reference evidence="16" key="3">
    <citation type="submission" date="2021-02" db="UniProtKB">
        <authorList>
            <consortium name="EnsemblMetazoa"/>
        </authorList>
    </citation>
    <scope>IDENTIFICATION</scope>
    <source>
        <strain evidence="16">USDA</strain>
    </source>
</reference>
<dbReference type="PROSITE" id="PS51847">
    <property type="entry name" value="SMP"/>
    <property type="match status" value="1"/>
</dbReference>
<evidence type="ECO:0000256" key="12">
    <source>
        <dbReference type="SAM" id="Phobius"/>
    </source>
</evidence>
<dbReference type="HOGENOM" id="CLU_012047_0_0_1"/>
<evidence type="ECO:0000313" key="15">
    <source>
        <dbReference type="EMBL" id="EEB18657.1"/>
    </source>
</evidence>
<keyword evidence="4" id="KW-0479">Metal-binding</keyword>
<dbReference type="CDD" id="cd21670">
    <property type="entry name" value="SMP_ESyt"/>
    <property type="match status" value="1"/>
</dbReference>
<proteinExistence type="predicted"/>
<dbReference type="Pfam" id="PF00168">
    <property type="entry name" value="C2"/>
    <property type="match status" value="3"/>
</dbReference>
<keyword evidence="8" id="KW-0445">Lipid transport</keyword>
<evidence type="ECO:0000256" key="4">
    <source>
        <dbReference type="ARBA" id="ARBA00022723"/>
    </source>
</evidence>
<dbReference type="InterPro" id="IPR031468">
    <property type="entry name" value="SMP_LBD"/>
</dbReference>
<dbReference type="GO" id="GO:0005789">
    <property type="term" value="C:endoplasmic reticulum membrane"/>
    <property type="evidence" value="ECO:0007669"/>
    <property type="project" value="TreeGrafter"/>
</dbReference>
<dbReference type="FunFam" id="2.60.40.150:FF:000093">
    <property type="entry name" value="Extended synaptotagmin 3"/>
    <property type="match status" value="1"/>
</dbReference>
<evidence type="ECO:0000259" key="13">
    <source>
        <dbReference type="PROSITE" id="PS50004"/>
    </source>
</evidence>
<evidence type="ECO:0000256" key="3">
    <source>
        <dbReference type="ARBA" id="ARBA00022692"/>
    </source>
</evidence>
<feature type="compositionally biased region" description="Low complexity" evidence="11">
    <location>
        <begin position="566"/>
        <end position="577"/>
    </location>
</feature>
<keyword evidence="2" id="KW-0813">Transport</keyword>
<dbReference type="STRING" id="121224.E0VZ51"/>
<dbReference type="GO" id="GO:0005544">
    <property type="term" value="F:calcium-dependent phospholipid binding"/>
    <property type="evidence" value="ECO:0007669"/>
    <property type="project" value="TreeGrafter"/>
</dbReference>
<keyword evidence="10 12" id="KW-0472">Membrane</keyword>
<dbReference type="VEuPathDB" id="VectorBase:PHUM524840"/>
<feature type="domain" description="C2" evidence="13">
    <location>
        <begin position="657"/>
        <end position="780"/>
    </location>
</feature>
<dbReference type="GO" id="GO:0005509">
    <property type="term" value="F:calcium ion binding"/>
    <property type="evidence" value="ECO:0007669"/>
    <property type="project" value="TreeGrafter"/>
</dbReference>
<gene>
    <name evidence="16" type="primary">8234984</name>
    <name evidence="15" type="ORF">Phum_PHUM524840</name>
</gene>
<reference evidence="15" key="1">
    <citation type="submission" date="2007-04" db="EMBL/GenBank/DDBJ databases">
        <title>Annotation of Pediculus humanus corporis strain USDA.</title>
        <authorList>
            <person name="Kirkness E."/>
            <person name="Hannick L."/>
            <person name="Hass B."/>
            <person name="Bruggner R."/>
            <person name="Lawson D."/>
            <person name="Bidwell S."/>
            <person name="Joardar V."/>
            <person name="Caler E."/>
            <person name="Walenz B."/>
            <person name="Inman J."/>
            <person name="Schobel S."/>
            <person name="Galinsky K."/>
            <person name="Amedeo P."/>
            <person name="Strausberg R."/>
        </authorList>
    </citation>
    <scope>NUCLEOTIDE SEQUENCE</scope>
    <source>
        <strain evidence="15">USDA</strain>
    </source>
</reference>
<evidence type="ECO:0000313" key="17">
    <source>
        <dbReference type="Proteomes" id="UP000009046"/>
    </source>
</evidence>
<keyword evidence="3 12" id="KW-0812">Transmembrane</keyword>
<dbReference type="SUPFAM" id="SSF49562">
    <property type="entry name" value="C2 domain (Calcium/lipid-binding domain, CaLB)"/>
    <property type="match status" value="3"/>
</dbReference>
<evidence type="ECO:0000256" key="8">
    <source>
        <dbReference type="ARBA" id="ARBA00023055"/>
    </source>
</evidence>
<dbReference type="CTD" id="8234984"/>
<dbReference type="CDD" id="cd04050">
    <property type="entry name" value="C2B_Synaptotagmin-like"/>
    <property type="match status" value="1"/>
</dbReference>
<dbReference type="RefSeq" id="XP_002431395.1">
    <property type="nucleotide sequence ID" value="XM_002431350.1"/>
</dbReference>
<protein>
    <recommendedName>
        <fullName evidence="18">Extended synaptotagmin-2</fullName>
    </recommendedName>
</protein>
<keyword evidence="7 12" id="KW-1133">Transmembrane helix</keyword>
<dbReference type="InterPro" id="IPR000008">
    <property type="entry name" value="C2_dom"/>
</dbReference>
<evidence type="ECO:0000256" key="9">
    <source>
        <dbReference type="ARBA" id="ARBA00023121"/>
    </source>
</evidence>
<accession>E0VZ51</accession>
<dbReference type="OMA" id="CEAPVFI"/>
<dbReference type="InterPro" id="IPR035892">
    <property type="entry name" value="C2_domain_sf"/>
</dbReference>
<evidence type="ECO:0000256" key="11">
    <source>
        <dbReference type="SAM" id="MobiDB-lite"/>
    </source>
</evidence>
<dbReference type="EMBL" id="AAZO01006371">
    <property type="status" value="NOT_ANNOTATED_CDS"/>
    <property type="molecule type" value="Genomic_DNA"/>
</dbReference>
<feature type="domain" description="C2" evidence="13">
    <location>
        <begin position="404"/>
        <end position="523"/>
    </location>
</feature>
<dbReference type="GO" id="GO:0061817">
    <property type="term" value="P:endoplasmic reticulum-plasma membrane tethering"/>
    <property type="evidence" value="ECO:0007669"/>
    <property type="project" value="InterPro"/>
</dbReference>
<dbReference type="GO" id="GO:0031210">
    <property type="term" value="F:phosphatidylcholine binding"/>
    <property type="evidence" value="ECO:0007669"/>
    <property type="project" value="TreeGrafter"/>
</dbReference>
<organism>
    <name type="scientific">Pediculus humanus subsp. corporis</name>
    <name type="common">Body louse</name>
    <dbReference type="NCBI Taxonomy" id="121224"/>
    <lineage>
        <taxon>Eukaryota</taxon>
        <taxon>Metazoa</taxon>
        <taxon>Ecdysozoa</taxon>
        <taxon>Arthropoda</taxon>
        <taxon>Hexapoda</taxon>
        <taxon>Insecta</taxon>
        <taxon>Pterygota</taxon>
        <taxon>Neoptera</taxon>
        <taxon>Paraneoptera</taxon>
        <taxon>Psocodea</taxon>
        <taxon>Troctomorpha</taxon>
        <taxon>Phthiraptera</taxon>
        <taxon>Anoplura</taxon>
        <taxon>Pediculidae</taxon>
        <taxon>Pediculus</taxon>
    </lineage>
</organism>
<keyword evidence="9" id="KW-0446">Lipid-binding</keyword>
<evidence type="ECO:0000256" key="5">
    <source>
        <dbReference type="ARBA" id="ARBA00022737"/>
    </source>
</evidence>
<dbReference type="PANTHER" id="PTHR45761:SF1">
    <property type="entry name" value="EXTENDED SYNAPTOTAGMIN-LIKE PROTEIN 2, ISOFORM C"/>
    <property type="match status" value="1"/>
</dbReference>
<feature type="domain" description="C2" evidence="13">
    <location>
        <begin position="259"/>
        <end position="379"/>
    </location>
</feature>
<evidence type="ECO:0000259" key="14">
    <source>
        <dbReference type="PROSITE" id="PS51847"/>
    </source>
</evidence>
<dbReference type="AlphaFoldDB" id="E0VZ51"/>
<dbReference type="GeneID" id="8234984"/>
<comment type="subcellular location">
    <subcellularLocation>
        <location evidence="1">Membrane</location>
    </subcellularLocation>
</comment>
<dbReference type="SMART" id="SM00239">
    <property type="entry name" value="C2"/>
    <property type="match status" value="3"/>
</dbReference>
<name>E0VZ51_PEDHC</name>
<evidence type="ECO:0000256" key="7">
    <source>
        <dbReference type="ARBA" id="ARBA00022989"/>
    </source>
</evidence>
<dbReference type="EnsemblMetazoa" id="PHUM524840-RA">
    <property type="protein sequence ID" value="PHUM524840-PA"/>
    <property type="gene ID" value="PHUM524840"/>
</dbReference>
<dbReference type="OrthoDB" id="1029639at2759"/>